<dbReference type="InterPro" id="IPR000182">
    <property type="entry name" value="GNAT_dom"/>
</dbReference>
<dbReference type="CDD" id="cd04301">
    <property type="entry name" value="NAT_SF"/>
    <property type="match status" value="1"/>
</dbReference>
<feature type="domain" description="N-acetyltransferase" evidence="2">
    <location>
        <begin position="13"/>
        <end position="165"/>
    </location>
</feature>
<dbReference type="InterPro" id="IPR016181">
    <property type="entry name" value="Acyl_CoA_acyltransferase"/>
</dbReference>
<evidence type="ECO:0000256" key="1">
    <source>
        <dbReference type="ARBA" id="ARBA00022679"/>
    </source>
</evidence>
<dbReference type="EMBL" id="BAABWH010000004">
    <property type="protein sequence ID" value="GAA6145443.1"/>
    <property type="molecule type" value="Genomic_DNA"/>
</dbReference>
<dbReference type="Proteomes" id="UP001481413">
    <property type="component" value="Unassembled WGS sequence"/>
</dbReference>
<keyword evidence="4" id="KW-1185">Reference proteome</keyword>
<dbReference type="SUPFAM" id="SSF55729">
    <property type="entry name" value="Acyl-CoA N-acyltransferases (Nat)"/>
    <property type="match status" value="1"/>
</dbReference>
<dbReference type="Pfam" id="PF00583">
    <property type="entry name" value="Acetyltransf_1"/>
    <property type="match status" value="1"/>
</dbReference>
<comment type="caution">
    <text evidence="3">The sequence shown here is derived from an EMBL/GenBank/DDBJ whole genome shotgun (WGS) entry which is preliminary data.</text>
</comment>
<evidence type="ECO:0000259" key="2">
    <source>
        <dbReference type="PROSITE" id="PS51186"/>
    </source>
</evidence>
<dbReference type="PANTHER" id="PTHR13947">
    <property type="entry name" value="GNAT FAMILY N-ACETYLTRANSFERASE"/>
    <property type="match status" value="1"/>
</dbReference>
<keyword evidence="1" id="KW-0808">Transferase</keyword>
<name>A0ABP9ZZ72_9GAMM</name>
<organism evidence="3 4">
    <name type="scientific">Thalassolituus maritimus</name>
    <dbReference type="NCBI Taxonomy" id="484498"/>
    <lineage>
        <taxon>Bacteria</taxon>
        <taxon>Pseudomonadati</taxon>
        <taxon>Pseudomonadota</taxon>
        <taxon>Gammaproteobacteria</taxon>
        <taxon>Oceanospirillales</taxon>
        <taxon>Oceanospirillaceae</taxon>
        <taxon>Thalassolituus</taxon>
    </lineage>
</organism>
<dbReference type="PROSITE" id="PS51186">
    <property type="entry name" value="GNAT"/>
    <property type="match status" value="1"/>
</dbReference>
<evidence type="ECO:0000313" key="4">
    <source>
        <dbReference type="Proteomes" id="UP001481413"/>
    </source>
</evidence>
<evidence type="ECO:0000313" key="3">
    <source>
        <dbReference type="EMBL" id="GAA6145443.1"/>
    </source>
</evidence>
<proteinExistence type="predicted"/>
<sequence>MEADMNFEFDTAENLKIVDSELTEILKEVYVDGGFTDSELAEEIFEATAVRDRGAIFGIRNRESFELAGIVILVPPGSKASRLAKDGEVEMQLLGVRSKFRGQGLGKRLVAQAIAEARADCCSKMVLWTQRSMVAAHHLYESNGFLQVGSFERNGREFLVYSINL</sequence>
<gene>
    <name evidence="3" type="ORF">NBRC116585_15610</name>
</gene>
<dbReference type="Gene3D" id="3.40.630.30">
    <property type="match status" value="1"/>
</dbReference>
<reference evidence="3 4" key="1">
    <citation type="submission" date="2024-04" db="EMBL/GenBank/DDBJ databases">
        <title>Draft genome sequence of Thalassolituus maritimus NBRC 116585.</title>
        <authorList>
            <person name="Miyakawa T."/>
            <person name="Kusuya Y."/>
            <person name="Miura T."/>
        </authorList>
    </citation>
    <scope>NUCLEOTIDE SEQUENCE [LARGE SCALE GENOMIC DNA]</scope>
    <source>
        <strain evidence="3 4">5NW40-0001</strain>
    </source>
</reference>
<accession>A0ABP9ZZ72</accession>
<dbReference type="PANTHER" id="PTHR13947:SF37">
    <property type="entry name" value="LD18367P"/>
    <property type="match status" value="1"/>
</dbReference>
<protein>
    <recommendedName>
        <fullName evidence="2">N-acetyltransferase domain-containing protein</fullName>
    </recommendedName>
</protein>
<dbReference type="InterPro" id="IPR050769">
    <property type="entry name" value="NAT_camello-type"/>
</dbReference>